<dbReference type="InterPro" id="IPR001638">
    <property type="entry name" value="Solute-binding_3/MltF_N"/>
</dbReference>
<accession>A0A7W0CLA4</accession>
<comment type="caution">
    <text evidence="7">The sequence shown here is derived from an EMBL/GenBank/DDBJ whole genome shotgun (WGS) entry which is preliminary data.</text>
</comment>
<evidence type="ECO:0000256" key="2">
    <source>
        <dbReference type="ARBA" id="ARBA00010742"/>
    </source>
</evidence>
<feature type="domain" description="Solute-binding protein family 3/N-terminal" evidence="6">
    <location>
        <begin position="52"/>
        <end position="274"/>
    </location>
</feature>
<evidence type="ECO:0000256" key="3">
    <source>
        <dbReference type="ARBA" id="ARBA00022729"/>
    </source>
</evidence>
<gene>
    <name evidence="7" type="ORF">HNR30_004623</name>
</gene>
<dbReference type="PANTHER" id="PTHR30024:SF47">
    <property type="entry name" value="TAURINE-BINDING PERIPLASMIC PROTEIN"/>
    <property type="match status" value="1"/>
</dbReference>
<dbReference type="GO" id="GO:0042918">
    <property type="term" value="P:alkanesulfonate transmembrane transport"/>
    <property type="evidence" value="ECO:0007669"/>
    <property type="project" value="TreeGrafter"/>
</dbReference>
<evidence type="ECO:0000256" key="4">
    <source>
        <dbReference type="SAM" id="MobiDB-lite"/>
    </source>
</evidence>
<evidence type="ECO:0000256" key="1">
    <source>
        <dbReference type="ARBA" id="ARBA00004418"/>
    </source>
</evidence>
<sequence>MRRLTQIFVAGLATALTMTACGSGGNQTATSTASPAGSASAAPAGGGLEKTELLVGVVPVPSSAPLFIAEKRGFFKEEGLTVKTEIIQAPQAVMPKILNGSMDAFLTSYVSLIAINDSGAAKVRLIQHVQEGAPGVAGVVVPKGSAVKTAADLKGKTIAVNALKAMGQAVTNAHLQAAGLTPDQDVKYVAVQFADQLGALASGKVDAAWLVEPFLTAAQQQLGATQVIDTMSGPTASFPIDGWGVTEEWVAKNPKTAAAFQRALAKAQALAGSDRAAIDEVVPTYTQIPAEAAKAMKLGVFSAEVDKTKFQALADLLTGLGYIKAKPDVSTYVANISG</sequence>
<feature type="region of interest" description="Disordered" evidence="4">
    <location>
        <begin position="24"/>
        <end position="43"/>
    </location>
</feature>
<dbReference type="Gene3D" id="3.40.190.10">
    <property type="entry name" value="Periplasmic binding protein-like II"/>
    <property type="match status" value="2"/>
</dbReference>
<evidence type="ECO:0000313" key="8">
    <source>
        <dbReference type="Proteomes" id="UP000530928"/>
    </source>
</evidence>
<dbReference type="EMBL" id="JACDUR010000004">
    <property type="protein sequence ID" value="MBA2893269.1"/>
    <property type="molecule type" value="Genomic_DNA"/>
</dbReference>
<dbReference type="AlphaFoldDB" id="A0A7W0CLA4"/>
<proteinExistence type="inferred from homology"/>
<name>A0A7W0CLA4_9ACTN</name>
<protein>
    <submittedName>
        <fullName evidence="7">NitT/TauT family transport system substrate-binding protein</fullName>
    </submittedName>
</protein>
<dbReference type="Proteomes" id="UP000530928">
    <property type="component" value="Unassembled WGS sequence"/>
</dbReference>
<evidence type="ECO:0000256" key="5">
    <source>
        <dbReference type="SAM" id="SignalP"/>
    </source>
</evidence>
<dbReference type="SMART" id="SM00062">
    <property type="entry name" value="PBPb"/>
    <property type="match status" value="1"/>
</dbReference>
<dbReference type="PROSITE" id="PS51257">
    <property type="entry name" value="PROKAR_LIPOPROTEIN"/>
    <property type="match status" value="1"/>
</dbReference>
<dbReference type="Pfam" id="PF13379">
    <property type="entry name" value="NMT1_2"/>
    <property type="match status" value="1"/>
</dbReference>
<feature type="compositionally biased region" description="Low complexity" evidence="4">
    <location>
        <begin position="28"/>
        <end position="43"/>
    </location>
</feature>
<evidence type="ECO:0000259" key="6">
    <source>
        <dbReference type="SMART" id="SM00062"/>
    </source>
</evidence>
<keyword evidence="8" id="KW-1185">Reference proteome</keyword>
<feature type="chain" id="PRO_5030897026" evidence="5">
    <location>
        <begin position="23"/>
        <end position="338"/>
    </location>
</feature>
<feature type="signal peptide" evidence="5">
    <location>
        <begin position="1"/>
        <end position="22"/>
    </location>
</feature>
<reference evidence="7 8" key="1">
    <citation type="submission" date="2020-07" db="EMBL/GenBank/DDBJ databases">
        <title>Genomic Encyclopedia of Type Strains, Phase IV (KMG-IV): sequencing the most valuable type-strain genomes for metagenomic binning, comparative biology and taxonomic classification.</title>
        <authorList>
            <person name="Goeker M."/>
        </authorList>
    </citation>
    <scope>NUCLEOTIDE SEQUENCE [LARGE SCALE GENOMIC DNA]</scope>
    <source>
        <strain evidence="7 8">DSM 45533</strain>
    </source>
</reference>
<dbReference type="SUPFAM" id="SSF53850">
    <property type="entry name" value="Periplasmic binding protein-like II"/>
    <property type="match status" value="1"/>
</dbReference>
<evidence type="ECO:0000313" key="7">
    <source>
        <dbReference type="EMBL" id="MBA2893269.1"/>
    </source>
</evidence>
<comment type="subcellular location">
    <subcellularLocation>
        <location evidence="1">Periplasm</location>
    </subcellularLocation>
</comment>
<keyword evidence="3 5" id="KW-0732">Signal</keyword>
<dbReference type="GO" id="GO:0042597">
    <property type="term" value="C:periplasmic space"/>
    <property type="evidence" value="ECO:0007669"/>
    <property type="project" value="UniProtKB-SubCell"/>
</dbReference>
<dbReference type="PANTHER" id="PTHR30024">
    <property type="entry name" value="ALIPHATIC SULFONATES-BINDING PROTEIN-RELATED"/>
    <property type="match status" value="1"/>
</dbReference>
<comment type="similarity">
    <text evidence="2">Belongs to the bacterial solute-binding protein SsuA/TauA family.</text>
</comment>
<organism evidence="7 8">
    <name type="scientific">Nonomuraea soli</name>
    <dbReference type="NCBI Taxonomy" id="1032476"/>
    <lineage>
        <taxon>Bacteria</taxon>
        <taxon>Bacillati</taxon>
        <taxon>Actinomycetota</taxon>
        <taxon>Actinomycetes</taxon>
        <taxon>Streptosporangiales</taxon>
        <taxon>Streptosporangiaceae</taxon>
        <taxon>Nonomuraea</taxon>
    </lineage>
</organism>
<dbReference type="RefSeq" id="WP_181611983.1">
    <property type="nucleotide sequence ID" value="NZ_BAABAM010000003.1"/>
</dbReference>